<dbReference type="OrthoDB" id="9803954at2"/>
<dbReference type="InterPro" id="IPR037033">
    <property type="entry name" value="DNA-dir_RNAP_su2_hyb_sf"/>
</dbReference>
<dbReference type="AlphaFoldDB" id="A0A1H0WUX6"/>
<dbReference type="NCBIfam" id="NF001616">
    <property type="entry name" value="PRK00405.1"/>
    <property type="match status" value="1"/>
</dbReference>
<comment type="similarity">
    <text evidence="7 8">Belongs to the RNA polymerase beta chain family.</text>
</comment>
<dbReference type="InterPro" id="IPR007642">
    <property type="entry name" value="RNA_pol_Rpb2_2"/>
</dbReference>
<evidence type="ECO:0000256" key="3">
    <source>
        <dbReference type="ARBA" id="ARBA00022679"/>
    </source>
</evidence>
<evidence type="ECO:0000256" key="8">
    <source>
        <dbReference type="RuleBase" id="RU000434"/>
    </source>
</evidence>
<dbReference type="InterPro" id="IPR007641">
    <property type="entry name" value="RNA_pol_Rpb2_7"/>
</dbReference>
<dbReference type="SUPFAM" id="SSF64484">
    <property type="entry name" value="beta and beta-prime subunits of DNA dependent RNA-polymerase"/>
    <property type="match status" value="1"/>
</dbReference>
<dbReference type="Gene3D" id="3.90.1110.10">
    <property type="entry name" value="RNA polymerase Rpb2, domain 2"/>
    <property type="match status" value="1"/>
</dbReference>
<organism evidence="16 17">
    <name type="scientific">Litchfieldia salsa</name>
    <dbReference type="NCBI Taxonomy" id="930152"/>
    <lineage>
        <taxon>Bacteria</taxon>
        <taxon>Bacillati</taxon>
        <taxon>Bacillota</taxon>
        <taxon>Bacilli</taxon>
        <taxon>Bacillales</taxon>
        <taxon>Bacillaceae</taxon>
        <taxon>Litchfieldia</taxon>
    </lineage>
</organism>
<evidence type="ECO:0000256" key="7">
    <source>
        <dbReference type="HAMAP-Rule" id="MF_01321"/>
    </source>
</evidence>
<evidence type="ECO:0000256" key="5">
    <source>
        <dbReference type="ARBA" id="ARBA00023163"/>
    </source>
</evidence>
<dbReference type="GO" id="GO:0006351">
    <property type="term" value="P:DNA-templated transcription"/>
    <property type="evidence" value="ECO:0007669"/>
    <property type="project" value="UniProtKB-UniRule"/>
</dbReference>
<dbReference type="Gene3D" id="2.40.50.150">
    <property type="match status" value="1"/>
</dbReference>
<evidence type="ECO:0000259" key="15">
    <source>
        <dbReference type="Pfam" id="PF10385"/>
    </source>
</evidence>
<dbReference type="InterPro" id="IPR007644">
    <property type="entry name" value="RNA_pol_bsu_protrusion"/>
</dbReference>
<evidence type="ECO:0000256" key="6">
    <source>
        <dbReference type="ARBA" id="ARBA00048552"/>
    </source>
</evidence>
<dbReference type="HAMAP" id="MF_01321">
    <property type="entry name" value="RNApol_bact_RpoB"/>
    <property type="match status" value="1"/>
</dbReference>
<dbReference type="Pfam" id="PF04563">
    <property type="entry name" value="RNA_pol_Rpb2_1"/>
    <property type="match status" value="1"/>
</dbReference>
<dbReference type="InterPro" id="IPR042107">
    <property type="entry name" value="DNA-dir_RNA_pol_bsu_ext_1_sf"/>
</dbReference>
<dbReference type="InterPro" id="IPR007120">
    <property type="entry name" value="DNA-dir_RNAP_su2_dom"/>
</dbReference>
<accession>A0A1H0WUX6</accession>
<evidence type="ECO:0000313" key="16">
    <source>
        <dbReference type="EMBL" id="SDP94457.1"/>
    </source>
</evidence>
<dbReference type="PANTHER" id="PTHR20856">
    <property type="entry name" value="DNA-DIRECTED RNA POLYMERASE I SUBUNIT 2"/>
    <property type="match status" value="1"/>
</dbReference>
<dbReference type="PROSITE" id="PS01166">
    <property type="entry name" value="RNA_POL_BETA"/>
    <property type="match status" value="1"/>
</dbReference>
<dbReference type="GO" id="GO:0003899">
    <property type="term" value="F:DNA-directed RNA polymerase activity"/>
    <property type="evidence" value="ECO:0007669"/>
    <property type="project" value="UniProtKB-UniRule"/>
</dbReference>
<dbReference type="Gene3D" id="2.40.270.10">
    <property type="entry name" value="DNA-directed RNA polymerase, subunit 2, domain 6"/>
    <property type="match status" value="1"/>
</dbReference>
<feature type="domain" description="RNA polymerase Rpb2" evidence="11">
    <location>
        <begin position="1071"/>
        <end position="1146"/>
    </location>
</feature>
<feature type="domain" description="DNA-directed RNA polymerase beta subunit external 1" evidence="15">
    <location>
        <begin position="547"/>
        <end position="614"/>
    </location>
</feature>
<keyword evidence="2 7" id="KW-0240">DNA-directed RNA polymerase</keyword>
<dbReference type="InterPro" id="IPR007121">
    <property type="entry name" value="RNA_pol_bsu_CS"/>
</dbReference>
<dbReference type="NCBIfam" id="TIGR02013">
    <property type="entry name" value="rpoB"/>
    <property type="match status" value="1"/>
</dbReference>
<gene>
    <name evidence="7" type="primary">rpoB</name>
    <name evidence="16" type="ORF">SAMN05216565_11655</name>
</gene>
<evidence type="ECO:0000256" key="4">
    <source>
        <dbReference type="ARBA" id="ARBA00022695"/>
    </source>
</evidence>
<dbReference type="CDD" id="cd00653">
    <property type="entry name" value="RNA_pol_B_RPB2"/>
    <property type="match status" value="1"/>
</dbReference>
<dbReference type="GO" id="GO:0000428">
    <property type="term" value="C:DNA-directed RNA polymerase complex"/>
    <property type="evidence" value="ECO:0007669"/>
    <property type="project" value="UniProtKB-KW"/>
</dbReference>
<dbReference type="Proteomes" id="UP000199159">
    <property type="component" value="Unassembled WGS sequence"/>
</dbReference>
<keyword evidence="3 7" id="KW-0808">Transferase</keyword>
<comment type="subunit">
    <text evidence="7 9">The RNAP catalytic core consists of 2 alpha, 1 beta, 1 beta' and 1 omega subunit. When a sigma factor is associated with the core the holoenzyme is formed, which can initiate transcription.</text>
</comment>
<feature type="domain" description="RNA polymerase Rpb2" evidence="14">
    <location>
        <begin position="469"/>
        <end position="537"/>
    </location>
</feature>
<dbReference type="InterPro" id="IPR037034">
    <property type="entry name" value="RNA_pol_Rpb2_2_sf"/>
</dbReference>
<dbReference type="InterPro" id="IPR007645">
    <property type="entry name" value="RNA_pol_Rpb2_3"/>
</dbReference>
<comment type="function">
    <text evidence="1 7 9">DNA-dependent RNA polymerase catalyzes the transcription of DNA into RNA using the four ribonucleoside triphosphates as substrates.</text>
</comment>
<keyword evidence="5 7" id="KW-0804">Transcription</keyword>
<reference evidence="17" key="1">
    <citation type="submission" date="2016-10" db="EMBL/GenBank/DDBJ databases">
        <authorList>
            <person name="Varghese N."/>
            <person name="Submissions S."/>
        </authorList>
    </citation>
    <scope>NUCLEOTIDE SEQUENCE [LARGE SCALE GENOMIC DNA]</scope>
    <source>
        <strain evidence="17">IBRC-M10078</strain>
    </source>
</reference>
<dbReference type="STRING" id="930152.SAMN05216565_11655"/>
<evidence type="ECO:0000313" key="17">
    <source>
        <dbReference type="Proteomes" id="UP000199159"/>
    </source>
</evidence>
<dbReference type="InterPro" id="IPR010243">
    <property type="entry name" value="RNA_pol_bsu_bac"/>
</dbReference>
<evidence type="ECO:0000256" key="1">
    <source>
        <dbReference type="ARBA" id="ARBA00004026"/>
    </source>
</evidence>
<dbReference type="Gene3D" id="3.90.1100.10">
    <property type="match status" value="2"/>
</dbReference>
<dbReference type="Pfam" id="PF10385">
    <property type="entry name" value="RNA_pol_Rpb2_45"/>
    <property type="match status" value="1"/>
</dbReference>
<protein>
    <recommendedName>
        <fullName evidence="7 9">DNA-directed RNA polymerase subunit beta</fullName>
        <shortName evidence="7">RNAP subunit beta</shortName>
        <ecNumber evidence="7 9">2.7.7.6</ecNumber>
    </recommendedName>
    <alternativeName>
        <fullName evidence="7">RNA polymerase subunit beta</fullName>
    </alternativeName>
    <alternativeName>
        <fullName evidence="7">Transcriptase subunit beta</fullName>
    </alternativeName>
</protein>
<dbReference type="GO" id="GO:0003677">
    <property type="term" value="F:DNA binding"/>
    <property type="evidence" value="ECO:0007669"/>
    <property type="project" value="UniProtKB-UniRule"/>
</dbReference>
<feature type="domain" description="DNA-directed RNA polymerase subunit 2 hybrid-binding" evidence="10">
    <location>
        <begin position="676"/>
        <end position="1069"/>
    </location>
</feature>
<proteinExistence type="inferred from homology"/>
<dbReference type="GO" id="GO:0032549">
    <property type="term" value="F:ribonucleoside binding"/>
    <property type="evidence" value="ECO:0007669"/>
    <property type="project" value="InterPro"/>
</dbReference>
<evidence type="ECO:0000259" key="12">
    <source>
        <dbReference type="Pfam" id="PF04561"/>
    </source>
</evidence>
<dbReference type="Gene3D" id="2.40.50.100">
    <property type="match status" value="1"/>
</dbReference>
<dbReference type="InterPro" id="IPR014724">
    <property type="entry name" value="RNA_pol_RPB2_OB-fold"/>
</dbReference>
<dbReference type="EMBL" id="FNJU01000016">
    <property type="protein sequence ID" value="SDP94457.1"/>
    <property type="molecule type" value="Genomic_DNA"/>
</dbReference>
<dbReference type="Gene3D" id="2.30.150.10">
    <property type="entry name" value="DNA-directed RNA polymerase, beta subunit, external 1 domain"/>
    <property type="match status" value="1"/>
</dbReference>
<dbReference type="EC" id="2.7.7.6" evidence="7 9"/>
<evidence type="ECO:0000259" key="10">
    <source>
        <dbReference type="Pfam" id="PF00562"/>
    </source>
</evidence>
<feature type="domain" description="RNA polymerase Rpb2" evidence="12">
    <location>
        <begin position="140"/>
        <end position="289"/>
    </location>
</feature>
<evidence type="ECO:0000259" key="14">
    <source>
        <dbReference type="Pfam" id="PF04565"/>
    </source>
</evidence>
<dbReference type="Pfam" id="PF04560">
    <property type="entry name" value="RNA_pol_Rpb2_7"/>
    <property type="match status" value="1"/>
</dbReference>
<keyword evidence="4 7" id="KW-0548">Nucleotidyltransferase</keyword>
<evidence type="ECO:0000259" key="13">
    <source>
        <dbReference type="Pfam" id="PF04563"/>
    </source>
</evidence>
<feature type="domain" description="RNA polymerase beta subunit protrusion" evidence="13">
    <location>
        <begin position="28"/>
        <end position="454"/>
    </location>
</feature>
<dbReference type="Pfam" id="PF04565">
    <property type="entry name" value="RNA_pol_Rpb2_3"/>
    <property type="match status" value="1"/>
</dbReference>
<dbReference type="InterPro" id="IPR015712">
    <property type="entry name" value="DNA-dir_RNA_pol_su2"/>
</dbReference>
<dbReference type="InterPro" id="IPR019462">
    <property type="entry name" value="DNA-dir_RNA_pol_bsu_external_1"/>
</dbReference>
<evidence type="ECO:0000256" key="9">
    <source>
        <dbReference type="RuleBase" id="RU363031"/>
    </source>
</evidence>
<dbReference type="Gene3D" id="3.90.1800.10">
    <property type="entry name" value="RNA polymerase alpha subunit dimerisation domain"/>
    <property type="match status" value="1"/>
</dbReference>
<keyword evidence="17" id="KW-1185">Reference proteome</keyword>
<dbReference type="Pfam" id="PF00562">
    <property type="entry name" value="RNA_pol_Rpb2_6"/>
    <property type="match status" value="1"/>
</dbReference>
<comment type="catalytic activity">
    <reaction evidence="6 7 9">
        <text>RNA(n) + a ribonucleoside 5'-triphosphate = RNA(n+1) + diphosphate</text>
        <dbReference type="Rhea" id="RHEA:21248"/>
        <dbReference type="Rhea" id="RHEA-COMP:14527"/>
        <dbReference type="Rhea" id="RHEA-COMP:17342"/>
        <dbReference type="ChEBI" id="CHEBI:33019"/>
        <dbReference type="ChEBI" id="CHEBI:61557"/>
        <dbReference type="ChEBI" id="CHEBI:140395"/>
        <dbReference type="EC" id="2.7.7.6"/>
    </reaction>
</comment>
<name>A0A1H0WUX6_9BACI</name>
<feature type="domain" description="RNA polymerase Rpb2" evidence="12">
    <location>
        <begin position="370"/>
        <end position="410"/>
    </location>
</feature>
<sequence>MTGQLVQYGRHRQRRSYARISEVLELPNLIEIQTSSYQWFLDEGLREMFQDISPIEDFTGNLSLEFIDYSLGEPKYSVEETKERDVTYSAPLRVKVRLINKETGEVKDQDVFMGDFPLMTETGTFVINGAERVIVSQLVRSPSVYFSGKLDKNGRRGYTATVIPNRGAWLEYETDAKDVVHVRIDRTRKLPVTVLLRALGFGSDQEIVDLFGENEYLRNTLEKDNTETTEKALLEIYERLRPGEPPTVENAKSLLESRFFDPKRYDLANVGRYKINKKLHIKNRLFNQKLAETLVDGETGEIIAEKGTLLDRRTLDRILPNLENGIGFKKVTPSGGVLNEETTVQSIKIFAPSDPDGELVINVIGNAFTDESVKNISQSDILASISYFFNLLHQVGDTDDIDHLGNRRLRSVGELLQNQFRIGLSRMERVVRERMSIQDTNTITPQQLINIRPVIASMKEFFGSSQLSQFMDQTNPLGELTHKRRLSALGPGGLTRERAGFEVRDVHYSHYGRMCPIETPEGPNIGLINSLSSFAKVNRFGFIETPYRRVDPETGKVTTRIDYLTADEEDNYVVAQANVKLSDDGSFVEEDIIARFRGENTVVNRDRVDYMDVSPKQVVSAATACIPFLENDDSNRALMGANMQRQAVPLLQPESPIVGTGMEHVSARDSGAAVICKHPGIVERVEAKQVWVRRYTEVDGQQVKGDLDKYRMMKFIRSNQGMCYNQRPIVSVGDNVVKGEILADGPSMEKGELALGRNVLVGFMTWDGYNYEDAIIMSQRLVKEDVYTSIHIEEYESESRDTKLGPEEITRDIPNVGEDALRNLDERGIIRVGAEVKDGDLLVGKVTPKGVTELTAEERLLHAIFGEKAREVRDTSLRVPHGGGGIVLDVKVFNREDGDELPPGVNQLVRAYIVQKRKISEGDKMAGRHGNKGVISRILPEEDMPYLPDGTPIDIMLNPLGVPSRMNIGQVLELHLGMAARKLGIHVASPVFDGAREEDVWGTLQEAGMSRDAKTVLYDGRTGEPFDNRVSVGVMYMIKLAHMVDDKLHARSTGPYSLVTQQPLGGKAQFGGQRFGEMEVWALEAYGAAYTLQEILTVKSDDVVGRVKTYEAIVKGENVPQPGVPESFKVLMKELQSLGMDVKILSEDEKEIEMRDTEDDEVPNQSEGVALDNEVVEEEVLKDTVTKE</sequence>
<dbReference type="RefSeq" id="WP_090859050.1">
    <property type="nucleotide sequence ID" value="NZ_FNJU01000016.1"/>
</dbReference>
<evidence type="ECO:0000259" key="11">
    <source>
        <dbReference type="Pfam" id="PF04560"/>
    </source>
</evidence>
<dbReference type="FunFam" id="3.90.1800.10:FF:000001">
    <property type="entry name" value="DNA-directed RNA polymerase subunit beta"/>
    <property type="match status" value="1"/>
</dbReference>
<dbReference type="Pfam" id="PF04561">
    <property type="entry name" value="RNA_pol_Rpb2_2"/>
    <property type="match status" value="2"/>
</dbReference>
<evidence type="ECO:0000256" key="2">
    <source>
        <dbReference type="ARBA" id="ARBA00022478"/>
    </source>
</evidence>